<dbReference type="InterPro" id="IPR001296">
    <property type="entry name" value="Glyco_trans_1"/>
</dbReference>
<dbReference type="Proteomes" id="UP000007360">
    <property type="component" value="Unassembled WGS sequence"/>
</dbReference>
<keyword evidence="4" id="KW-1185">Reference proteome</keyword>
<dbReference type="PATRIC" id="fig|1204725.3.peg.2201"/>
<dbReference type="PANTHER" id="PTHR12526">
    <property type="entry name" value="GLYCOSYLTRANSFERASE"/>
    <property type="match status" value="1"/>
</dbReference>
<evidence type="ECO:0000259" key="1">
    <source>
        <dbReference type="Pfam" id="PF00534"/>
    </source>
</evidence>
<accession>K2RQA2</accession>
<gene>
    <name evidence="3" type="ORF">A994_10952</name>
</gene>
<keyword evidence="3" id="KW-0808">Transferase</keyword>
<dbReference type="Gene3D" id="3.40.50.2000">
    <property type="entry name" value="Glycogen Phosphorylase B"/>
    <property type="match status" value="2"/>
</dbReference>
<dbReference type="RefSeq" id="WP_004031666.1">
    <property type="nucleotide sequence ID" value="NZ_AMPO01000011.1"/>
</dbReference>
<evidence type="ECO:0000313" key="3">
    <source>
        <dbReference type="EMBL" id="EKF84910.1"/>
    </source>
</evidence>
<organism evidence="3 4">
    <name type="scientific">Methanobacterium formicicum (strain DSM 3637 / PP1)</name>
    <dbReference type="NCBI Taxonomy" id="1204725"/>
    <lineage>
        <taxon>Archaea</taxon>
        <taxon>Methanobacteriati</taxon>
        <taxon>Methanobacteriota</taxon>
        <taxon>Methanomada group</taxon>
        <taxon>Methanobacteria</taxon>
        <taxon>Methanobacteriales</taxon>
        <taxon>Methanobacteriaceae</taxon>
        <taxon>Methanobacterium</taxon>
    </lineage>
</organism>
<dbReference type="Pfam" id="PF00534">
    <property type="entry name" value="Glycos_transf_1"/>
    <property type="match status" value="1"/>
</dbReference>
<sequence>MKIAFIYDAMYPWVTGGAEKRVYELATRLAKRGHQVHCYSWGWWWPDNGQNDITIDGIHLHGVGKPMDLYKDDKRSIKEAITFAWKLLPVINQEKFDVVDCQGFPFFSCFTAKQHSMRGKSTLIITLLEVWGDYWYHYMGKIGIFGKLIEKITLKLSNRIICISPRTDRELHKISKTKDSVVIPPGINFNRIQEIRPFSENSEKWDIIYAGRLIRDKQVDLLIKSVSNVKKTHPGVKCLIIGEGPEENKLQNLCKNLDLEDSVEFTGFLEHQEDLISRFKSTKILVLPSRREGFGMVVVEANACGLPVVVINSPLNAAVDLIENDKNGFIADSDPEDLSRKIVLALENSTTMEESCVNAAREYDWEEIVSKLERFYQESL</sequence>
<dbReference type="OrthoDB" id="132546at2157"/>
<feature type="domain" description="Glycosyl transferase family 1" evidence="1">
    <location>
        <begin position="194"/>
        <end position="362"/>
    </location>
</feature>
<dbReference type="PANTHER" id="PTHR12526:SF630">
    <property type="entry name" value="GLYCOSYLTRANSFERASE"/>
    <property type="match status" value="1"/>
</dbReference>
<evidence type="ECO:0000259" key="2">
    <source>
        <dbReference type="Pfam" id="PF13439"/>
    </source>
</evidence>
<comment type="caution">
    <text evidence="3">The sequence shown here is derived from an EMBL/GenBank/DDBJ whole genome shotgun (WGS) entry which is preliminary data.</text>
</comment>
<name>K2RQA2_METFP</name>
<dbReference type="Pfam" id="PF13439">
    <property type="entry name" value="Glyco_transf_4"/>
    <property type="match status" value="1"/>
</dbReference>
<dbReference type="EMBL" id="AMPO01000011">
    <property type="protein sequence ID" value="EKF84910.1"/>
    <property type="molecule type" value="Genomic_DNA"/>
</dbReference>
<dbReference type="SUPFAM" id="SSF53756">
    <property type="entry name" value="UDP-Glycosyltransferase/glycogen phosphorylase"/>
    <property type="match status" value="1"/>
</dbReference>
<dbReference type="CDD" id="cd03801">
    <property type="entry name" value="GT4_PimA-like"/>
    <property type="match status" value="1"/>
</dbReference>
<protein>
    <submittedName>
        <fullName evidence="3">Group 1 glycosyl transferase</fullName>
    </submittedName>
</protein>
<dbReference type="InterPro" id="IPR028098">
    <property type="entry name" value="Glyco_trans_4-like_N"/>
</dbReference>
<feature type="domain" description="Glycosyltransferase subfamily 4-like N-terminal" evidence="2">
    <location>
        <begin position="16"/>
        <end position="190"/>
    </location>
</feature>
<evidence type="ECO:0000313" key="4">
    <source>
        <dbReference type="Proteomes" id="UP000007360"/>
    </source>
</evidence>
<reference evidence="3 4" key="1">
    <citation type="journal article" date="2012" name="J. Bacteriol.">
        <title>Draft genome sequence of Methanobacterium formicicum DSM 3637, an archaebacterium isolated from the methane producer amoeba Pelomyxa palustris.</title>
        <authorList>
            <person name="Gutierrez G."/>
        </authorList>
    </citation>
    <scope>NUCLEOTIDE SEQUENCE [LARGE SCALE GENOMIC DNA]</scope>
    <source>
        <strain evidence="4">DSM 3637 / PP1</strain>
    </source>
</reference>
<dbReference type="AlphaFoldDB" id="K2RQA2"/>
<dbReference type="GO" id="GO:0016757">
    <property type="term" value="F:glycosyltransferase activity"/>
    <property type="evidence" value="ECO:0007669"/>
    <property type="project" value="InterPro"/>
</dbReference>
<proteinExistence type="predicted"/>